<feature type="transmembrane region" description="Helical" evidence="6">
    <location>
        <begin position="92"/>
        <end position="111"/>
    </location>
</feature>
<feature type="transmembrane region" description="Helical" evidence="6">
    <location>
        <begin position="53"/>
        <end position="72"/>
    </location>
</feature>
<comment type="subcellular location">
    <subcellularLocation>
        <location evidence="1">Cell membrane</location>
        <topology evidence="1">Multi-pass membrane protein</topology>
    </subcellularLocation>
</comment>
<dbReference type="RefSeq" id="WP_091996590.1">
    <property type="nucleotide sequence ID" value="NZ_FMYQ01000007.1"/>
</dbReference>
<keyword evidence="4 6" id="KW-1133">Transmembrane helix</keyword>
<accession>A0A1G6LX78</accession>
<evidence type="ECO:0000256" key="6">
    <source>
        <dbReference type="SAM" id="Phobius"/>
    </source>
</evidence>
<evidence type="ECO:0000256" key="5">
    <source>
        <dbReference type="ARBA" id="ARBA00023136"/>
    </source>
</evidence>
<dbReference type="InterPro" id="IPR002293">
    <property type="entry name" value="AA/rel_permease1"/>
</dbReference>
<evidence type="ECO:0000256" key="1">
    <source>
        <dbReference type="ARBA" id="ARBA00004651"/>
    </source>
</evidence>
<keyword evidence="8" id="KW-1185">Reference proteome</keyword>
<dbReference type="Proteomes" id="UP000198908">
    <property type="component" value="Unassembled WGS sequence"/>
</dbReference>
<keyword evidence="5 6" id="KW-0472">Membrane</keyword>
<feature type="transmembrane region" description="Helical" evidence="6">
    <location>
        <begin position="445"/>
        <end position="465"/>
    </location>
</feature>
<name>A0A1G6LX78_9BURK</name>
<keyword evidence="2" id="KW-1003">Cell membrane</keyword>
<dbReference type="PANTHER" id="PTHR42770">
    <property type="entry name" value="AMINO ACID TRANSPORTER-RELATED"/>
    <property type="match status" value="1"/>
</dbReference>
<feature type="transmembrane region" description="Helical" evidence="6">
    <location>
        <begin position="419"/>
        <end position="439"/>
    </location>
</feature>
<dbReference type="Pfam" id="PF13520">
    <property type="entry name" value="AA_permease_2"/>
    <property type="match status" value="1"/>
</dbReference>
<evidence type="ECO:0000256" key="4">
    <source>
        <dbReference type="ARBA" id="ARBA00022989"/>
    </source>
</evidence>
<dbReference type="AlphaFoldDB" id="A0A1G6LX78"/>
<feature type="transmembrane region" description="Helical" evidence="6">
    <location>
        <begin position="350"/>
        <end position="373"/>
    </location>
</feature>
<feature type="transmembrane region" description="Helical" evidence="6">
    <location>
        <begin position="213"/>
        <end position="238"/>
    </location>
</feature>
<feature type="transmembrane region" description="Helical" evidence="6">
    <location>
        <begin position="118"/>
        <end position="139"/>
    </location>
</feature>
<dbReference type="Gene3D" id="1.20.1740.10">
    <property type="entry name" value="Amino acid/polyamine transporter I"/>
    <property type="match status" value="1"/>
</dbReference>
<dbReference type="STRING" id="416944.SAMN05421548_10768"/>
<feature type="transmembrane region" description="Helical" evidence="6">
    <location>
        <begin position="145"/>
        <end position="163"/>
    </location>
</feature>
<keyword evidence="3 6" id="KW-0812">Transmembrane</keyword>
<dbReference type="GO" id="GO:0022857">
    <property type="term" value="F:transmembrane transporter activity"/>
    <property type="evidence" value="ECO:0007669"/>
    <property type="project" value="InterPro"/>
</dbReference>
<dbReference type="PIRSF" id="PIRSF006060">
    <property type="entry name" value="AA_transporter"/>
    <property type="match status" value="1"/>
</dbReference>
<reference evidence="8" key="1">
    <citation type="submission" date="2016-09" db="EMBL/GenBank/DDBJ databases">
        <authorList>
            <person name="Varghese N."/>
            <person name="Submissions S."/>
        </authorList>
    </citation>
    <scope>NUCLEOTIDE SEQUENCE [LARGE SCALE GENOMIC DNA]</scope>
    <source>
        <strain evidence="8">TNe-862</strain>
    </source>
</reference>
<dbReference type="EMBL" id="FMYQ01000007">
    <property type="protein sequence ID" value="SDC47873.1"/>
    <property type="molecule type" value="Genomic_DNA"/>
</dbReference>
<protein>
    <submittedName>
        <fullName evidence="7">Amino acid transporter</fullName>
    </submittedName>
</protein>
<organism evidence="7 8">
    <name type="scientific">Paraburkholderia lycopersici</name>
    <dbReference type="NCBI Taxonomy" id="416944"/>
    <lineage>
        <taxon>Bacteria</taxon>
        <taxon>Pseudomonadati</taxon>
        <taxon>Pseudomonadota</taxon>
        <taxon>Betaproteobacteria</taxon>
        <taxon>Burkholderiales</taxon>
        <taxon>Burkholderiaceae</taxon>
        <taxon>Paraburkholderia</taxon>
    </lineage>
</organism>
<feature type="transmembrane region" description="Helical" evidence="6">
    <location>
        <begin position="250"/>
        <end position="275"/>
    </location>
</feature>
<dbReference type="GO" id="GO:0005886">
    <property type="term" value="C:plasma membrane"/>
    <property type="evidence" value="ECO:0007669"/>
    <property type="project" value="UniProtKB-SubCell"/>
</dbReference>
<dbReference type="InterPro" id="IPR050367">
    <property type="entry name" value="APC_superfamily"/>
</dbReference>
<feature type="transmembrane region" description="Helical" evidence="6">
    <location>
        <begin position="20"/>
        <end position="41"/>
    </location>
</feature>
<sequence>MSTSPTELSGESGSLKKTFSSMSLFTLSFGVMVGSAWIVIVGDWFGKAGPLGAILGLSAAALMMCVVCLVYAELGARIPASGGEIVYTFEAFGAAPAYWVSWVYTIPALAFTAFEGIALTWMVATLVPGFGTSTLYHFLGFDVSAGQVTLGLVITALMMLQNYFGAQFSAGSQKLLTVAFLVVALVAIAVALSKGNPANITPLFYSANPNSHWWAGALAIFSSGLVWFSGFQAIPPVIEERNDDVSFARIARVMVISIIFAAVFYALVIVAVGMAQPWTGTLKTQMLTAAAFGSLTPGGWLAKVVLIAGAISIVKVWNGAFVWATRVILVQSRAQFLPRSFAKIHPKYGTPTRAVFLVGAINFLGIAAGPGAILPILDVAAICIGVVIASSPIVLLALKLRDRNGSTPSYETPGGIPTILVALLFTLALAIVACVQPFFETSAGLPLSWQILGAWLIVGLVRWVLMRNSYRDSSIARRALLGAIAGNS</sequence>
<feature type="transmembrane region" description="Helical" evidence="6">
    <location>
        <begin position="175"/>
        <end position="193"/>
    </location>
</feature>
<evidence type="ECO:0000256" key="3">
    <source>
        <dbReference type="ARBA" id="ARBA00022692"/>
    </source>
</evidence>
<gene>
    <name evidence="7" type="ORF">SAMN05421548_10768</name>
</gene>
<feature type="transmembrane region" description="Helical" evidence="6">
    <location>
        <begin position="379"/>
        <end position="398"/>
    </location>
</feature>
<proteinExistence type="predicted"/>
<evidence type="ECO:0000313" key="7">
    <source>
        <dbReference type="EMBL" id="SDC47873.1"/>
    </source>
</evidence>
<dbReference type="PANTHER" id="PTHR42770:SF7">
    <property type="entry name" value="MEMBRANE PROTEIN"/>
    <property type="match status" value="1"/>
</dbReference>
<dbReference type="OrthoDB" id="9804700at2"/>
<evidence type="ECO:0000313" key="8">
    <source>
        <dbReference type="Proteomes" id="UP000198908"/>
    </source>
</evidence>
<evidence type="ECO:0000256" key="2">
    <source>
        <dbReference type="ARBA" id="ARBA00022475"/>
    </source>
</evidence>